<dbReference type="OrthoDB" id="2260662at2759"/>
<organism evidence="1 2">
    <name type="scientific">Lichtheimia corymbifera JMRC:FSU:9682</name>
    <dbReference type="NCBI Taxonomy" id="1263082"/>
    <lineage>
        <taxon>Eukaryota</taxon>
        <taxon>Fungi</taxon>
        <taxon>Fungi incertae sedis</taxon>
        <taxon>Mucoromycota</taxon>
        <taxon>Mucoromycotina</taxon>
        <taxon>Mucoromycetes</taxon>
        <taxon>Mucorales</taxon>
        <taxon>Lichtheimiaceae</taxon>
        <taxon>Lichtheimia</taxon>
    </lineage>
</organism>
<dbReference type="EMBL" id="CBTN010000047">
    <property type="protein sequence ID" value="CDH57516.1"/>
    <property type="molecule type" value="Genomic_DNA"/>
</dbReference>
<protein>
    <submittedName>
        <fullName evidence="1">Uncharacterized protein</fullName>
    </submittedName>
</protein>
<accession>A0A068S8H3</accession>
<gene>
    <name evidence="1" type="ORF">LCOR_08445.1</name>
</gene>
<dbReference type="AlphaFoldDB" id="A0A068S8H3"/>
<dbReference type="Proteomes" id="UP000027586">
    <property type="component" value="Unassembled WGS sequence"/>
</dbReference>
<comment type="caution">
    <text evidence="1">The sequence shown here is derived from an EMBL/GenBank/DDBJ whole genome shotgun (WGS) entry which is preliminary data.</text>
</comment>
<name>A0A068S8H3_9FUNG</name>
<evidence type="ECO:0000313" key="2">
    <source>
        <dbReference type="Proteomes" id="UP000027586"/>
    </source>
</evidence>
<proteinExistence type="predicted"/>
<reference evidence="1" key="1">
    <citation type="submission" date="2013-08" db="EMBL/GenBank/DDBJ databases">
        <title>Gene expansion shapes genome architecture in the human pathogen Lichtheimia corymbifera: an evolutionary genomics analysis in the ancient terrestrial Mucorales (Mucoromycotina).</title>
        <authorList>
            <person name="Schwartze V.U."/>
            <person name="Winter S."/>
            <person name="Shelest E."/>
            <person name="Marcet-Houben M."/>
            <person name="Horn F."/>
            <person name="Wehner S."/>
            <person name="Hoffmann K."/>
            <person name="Riege K."/>
            <person name="Sammeth M."/>
            <person name="Nowrousian M."/>
            <person name="Valiante V."/>
            <person name="Linde J."/>
            <person name="Jacobsen I.D."/>
            <person name="Marz M."/>
            <person name="Brakhage A.A."/>
            <person name="Gabaldon T."/>
            <person name="Bocker S."/>
            <person name="Voigt K."/>
        </authorList>
    </citation>
    <scope>NUCLEOTIDE SEQUENCE [LARGE SCALE GENOMIC DNA]</scope>
    <source>
        <strain evidence="1">FSU 9682</strain>
    </source>
</reference>
<dbReference type="VEuPathDB" id="FungiDB:LCOR_08445.1"/>
<keyword evidence="2" id="KW-1185">Reference proteome</keyword>
<sequence>MLISGHAHLCFLSPIDEQGTYAEFKGHVIGEQQSVYGIAGQQLTKYNEPDWNDCLESVIYYDCVVKDYDNDKEWKVIVRRPIGNDAAGLSSATNNDEDISLTFSTDRLLAGLKARQHCHEFLGIDNGDEDAIVCMGSIQLQLP</sequence>
<evidence type="ECO:0000313" key="1">
    <source>
        <dbReference type="EMBL" id="CDH57516.1"/>
    </source>
</evidence>